<protein>
    <submittedName>
        <fullName evidence="8">Signal peptide peptidase SppA</fullName>
    </submittedName>
</protein>
<dbReference type="PANTHER" id="PTHR33209">
    <property type="entry name" value="PROTEASE 4"/>
    <property type="match status" value="1"/>
</dbReference>
<dbReference type="CDD" id="cd07018">
    <property type="entry name" value="S49_SppA_67K_type"/>
    <property type="match status" value="1"/>
</dbReference>
<dbReference type="SUPFAM" id="SSF52096">
    <property type="entry name" value="ClpP/crotonase"/>
    <property type="match status" value="2"/>
</dbReference>
<dbReference type="InterPro" id="IPR004634">
    <property type="entry name" value="Pept_S49_pIV"/>
</dbReference>
<dbReference type="InterPro" id="IPR002142">
    <property type="entry name" value="Peptidase_S49"/>
</dbReference>
<dbReference type="InterPro" id="IPR047272">
    <property type="entry name" value="S49_SppA_C"/>
</dbReference>
<gene>
    <name evidence="8" type="primary">sppA</name>
    <name evidence="8" type="ORF">GCM10007424_22410</name>
</gene>
<dbReference type="PANTHER" id="PTHR33209:SF1">
    <property type="entry name" value="PEPTIDASE S49 DOMAIN-CONTAINING PROTEIN"/>
    <property type="match status" value="1"/>
</dbReference>
<dbReference type="EMBL" id="BMJE01000006">
    <property type="protein sequence ID" value="GGB81836.1"/>
    <property type="molecule type" value="Genomic_DNA"/>
</dbReference>
<organism evidence="8 9">
    <name type="scientific">Flavobacterium suaedae</name>
    <dbReference type="NCBI Taxonomy" id="1767027"/>
    <lineage>
        <taxon>Bacteria</taxon>
        <taxon>Pseudomonadati</taxon>
        <taxon>Bacteroidota</taxon>
        <taxon>Flavobacteriia</taxon>
        <taxon>Flavobacteriales</taxon>
        <taxon>Flavobacteriaceae</taxon>
        <taxon>Flavobacterium</taxon>
    </lineage>
</organism>
<name>A0ABQ1K1C0_9FLAO</name>
<keyword evidence="6" id="KW-0472">Membrane</keyword>
<proteinExistence type="inferred from homology"/>
<evidence type="ECO:0000256" key="1">
    <source>
        <dbReference type="ARBA" id="ARBA00004370"/>
    </source>
</evidence>
<evidence type="ECO:0000313" key="9">
    <source>
        <dbReference type="Proteomes" id="UP000615760"/>
    </source>
</evidence>
<comment type="subcellular location">
    <subcellularLocation>
        <location evidence="1">Membrane</location>
    </subcellularLocation>
</comment>
<keyword evidence="4" id="KW-0378">Hydrolase</keyword>
<accession>A0ABQ1K1C0</accession>
<evidence type="ECO:0000256" key="2">
    <source>
        <dbReference type="ARBA" id="ARBA00008683"/>
    </source>
</evidence>
<evidence type="ECO:0000256" key="3">
    <source>
        <dbReference type="ARBA" id="ARBA00022670"/>
    </source>
</evidence>
<feature type="domain" description="Peptidase S49" evidence="7">
    <location>
        <begin position="123"/>
        <end position="273"/>
    </location>
</feature>
<dbReference type="RefSeq" id="WP_188621391.1">
    <property type="nucleotide sequence ID" value="NZ_BMJE01000006.1"/>
</dbReference>
<sequence>MQFLKNILATIIGLFLFCLLSFFVLIIIGIAAAGGSDKDVVKVKNNSVIELDISEVTNDYSGIFYNDEFQFLNSEPQDGLIDVLKAIEHAKTDDKIKGITITNSISGLGMAQSKALRDKLNEFKESGKFVVAYSDMLRQKDYYLNSVADTIYMNPVADLEFKGLSSEVMFYKDLQEKTGIKMEVIRHGKFKAAVEPFLSNEMSPENREQISTLLNAMWSTIATDISESRKIPLDSLNSIANNLSARTAQMAKEKGLIDRVAYIDEYQSGIRKALGIKKDEEINTVSILDYAESGNMADLLIDSDDEIAIIYAQGEITGGEGGLNYIGEKSMRRSLREAADDKNVKAIVLRVDSPGGSALTSELIWREIEMAKKKKPVVVSMGNLAASGGYYISCNANRIFTEPTTITGSIGVFGVLPNFTELANNIGVHTEQVSTHANASGYSVFTPLEDDTRAIIQESVESVYDTFITRVAEGRNMTKEQVDAIGQGRVWSGKDAVENGLADELGGLDEAIAHAAKLGETSKYSIVNYPEYERNFEDLLNSLTSMPFAKTKESFIKEEVGEENYQVIQRIRRASQLRGAQVIMPYEITVK</sequence>
<evidence type="ECO:0000256" key="4">
    <source>
        <dbReference type="ARBA" id="ARBA00022801"/>
    </source>
</evidence>
<keyword evidence="3" id="KW-0645">Protease</keyword>
<reference evidence="9" key="1">
    <citation type="journal article" date="2019" name="Int. J. Syst. Evol. Microbiol.">
        <title>The Global Catalogue of Microorganisms (GCM) 10K type strain sequencing project: providing services to taxonomists for standard genome sequencing and annotation.</title>
        <authorList>
            <consortium name="The Broad Institute Genomics Platform"/>
            <consortium name="The Broad Institute Genome Sequencing Center for Infectious Disease"/>
            <person name="Wu L."/>
            <person name="Ma J."/>
        </authorList>
    </citation>
    <scope>NUCLEOTIDE SEQUENCE [LARGE SCALE GENOMIC DNA]</scope>
    <source>
        <strain evidence="9">CGMCC 1.15461</strain>
    </source>
</reference>
<dbReference type="NCBIfam" id="TIGR00706">
    <property type="entry name" value="SppA_dom"/>
    <property type="match status" value="1"/>
</dbReference>
<dbReference type="NCBIfam" id="TIGR00705">
    <property type="entry name" value="SppA_67K"/>
    <property type="match status" value="1"/>
</dbReference>
<dbReference type="InterPro" id="IPR047217">
    <property type="entry name" value="S49_SppA_67K_type_N"/>
</dbReference>
<dbReference type="Gene3D" id="3.90.226.10">
    <property type="entry name" value="2-enoyl-CoA Hydratase, Chain A, domain 1"/>
    <property type="match status" value="4"/>
</dbReference>
<comment type="caution">
    <text evidence="8">The sequence shown here is derived from an EMBL/GenBank/DDBJ whole genome shotgun (WGS) entry which is preliminary data.</text>
</comment>
<dbReference type="InterPro" id="IPR004635">
    <property type="entry name" value="Pept_S49_SppA"/>
</dbReference>
<dbReference type="Proteomes" id="UP000615760">
    <property type="component" value="Unassembled WGS sequence"/>
</dbReference>
<dbReference type="CDD" id="cd07023">
    <property type="entry name" value="S49_Sppa_N_C"/>
    <property type="match status" value="1"/>
</dbReference>
<evidence type="ECO:0000256" key="6">
    <source>
        <dbReference type="ARBA" id="ARBA00023136"/>
    </source>
</evidence>
<evidence type="ECO:0000313" key="8">
    <source>
        <dbReference type="EMBL" id="GGB81836.1"/>
    </source>
</evidence>
<comment type="similarity">
    <text evidence="2">Belongs to the peptidase S49 family.</text>
</comment>
<dbReference type="Pfam" id="PF01343">
    <property type="entry name" value="Peptidase_S49"/>
    <property type="match status" value="2"/>
</dbReference>
<keyword evidence="5" id="KW-0720">Serine protease</keyword>
<feature type="domain" description="Peptidase S49" evidence="7">
    <location>
        <begin position="371"/>
        <end position="518"/>
    </location>
</feature>
<keyword evidence="9" id="KW-1185">Reference proteome</keyword>
<evidence type="ECO:0000259" key="7">
    <source>
        <dbReference type="Pfam" id="PF01343"/>
    </source>
</evidence>
<evidence type="ECO:0000256" key="5">
    <source>
        <dbReference type="ARBA" id="ARBA00022825"/>
    </source>
</evidence>
<dbReference type="PIRSF" id="PIRSF001217">
    <property type="entry name" value="Protease_4_SppA"/>
    <property type="match status" value="1"/>
</dbReference>
<dbReference type="InterPro" id="IPR029045">
    <property type="entry name" value="ClpP/crotonase-like_dom_sf"/>
</dbReference>